<name>A0A1H9BHU0_9GAMM</name>
<protein>
    <submittedName>
        <fullName evidence="1">Phenol 2-monooxygenase P0 subunit</fullName>
    </submittedName>
</protein>
<evidence type="ECO:0000313" key="1">
    <source>
        <dbReference type="EMBL" id="SEP88297.1"/>
    </source>
</evidence>
<dbReference type="Proteomes" id="UP000199233">
    <property type="component" value="Unassembled WGS sequence"/>
</dbReference>
<keyword evidence="2" id="KW-1185">Reference proteome</keyword>
<dbReference type="OrthoDB" id="8564678at2"/>
<dbReference type="RefSeq" id="WP_093281914.1">
    <property type="nucleotide sequence ID" value="NZ_FOFS01000002.1"/>
</dbReference>
<dbReference type="InterPro" id="IPR010353">
    <property type="entry name" value="DmpK"/>
</dbReference>
<gene>
    <name evidence="1" type="ORF">SAMN04488038_10293</name>
</gene>
<dbReference type="EMBL" id="FOFS01000002">
    <property type="protein sequence ID" value="SEP88297.1"/>
    <property type="molecule type" value="Genomic_DNA"/>
</dbReference>
<proteinExistence type="predicted"/>
<accession>A0A1H9BHU0</accession>
<dbReference type="STRING" id="489703.SAMN04488038_10293"/>
<dbReference type="AlphaFoldDB" id="A0A1H9BHU0"/>
<evidence type="ECO:0000313" key="2">
    <source>
        <dbReference type="Proteomes" id="UP000199233"/>
    </source>
</evidence>
<reference evidence="1 2" key="1">
    <citation type="submission" date="2016-10" db="EMBL/GenBank/DDBJ databases">
        <authorList>
            <person name="de Groot N.N."/>
        </authorList>
    </citation>
    <scope>NUCLEOTIDE SEQUENCE [LARGE SCALE GENOMIC DNA]</scope>
    <source>
        <strain evidence="1 2">DSM 25927</strain>
    </source>
</reference>
<keyword evidence="1" id="KW-0560">Oxidoreductase</keyword>
<keyword evidence="1" id="KW-0503">Monooxygenase</keyword>
<dbReference type="GO" id="GO:0004497">
    <property type="term" value="F:monooxygenase activity"/>
    <property type="evidence" value="ECO:0007669"/>
    <property type="project" value="UniProtKB-KW"/>
</dbReference>
<sequence>MESSLRKSSFDPAVTYVRVMQVREDGFVELEFAVGEPELFVEMILPQEAFADFCVANKAKLLSAPAVDAPRNDWEWRLRDALQKRLGD</sequence>
<organism evidence="1 2">
    <name type="scientific">Solimonas aquatica</name>
    <dbReference type="NCBI Taxonomy" id="489703"/>
    <lineage>
        <taxon>Bacteria</taxon>
        <taxon>Pseudomonadati</taxon>
        <taxon>Pseudomonadota</taxon>
        <taxon>Gammaproteobacteria</taxon>
        <taxon>Nevskiales</taxon>
        <taxon>Nevskiaceae</taxon>
        <taxon>Solimonas</taxon>
    </lineage>
</organism>
<dbReference type="Pfam" id="PF06099">
    <property type="entry name" value="Phenol_hyd_sub"/>
    <property type="match status" value="1"/>
</dbReference>